<name>A0AAE9Y935_9ACTN</name>
<accession>A0AAE9Y935</accession>
<proteinExistence type="predicted"/>
<evidence type="ECO:0000313" key="1">
    <source>
        <dbReference type="EMBL" id="WCO66584.1"/>
    </source>
</evidence>
<dbReference type="RefSeq" id="WP_272736107.1">
    <property type="nucleotide sequence ID" value="NZ_CP116942.1"/>
</dbReference>
<dbReference type="Proteomes" id="UP001216390">
    <property type="component" value="Chromosome"/>
</dbReference>
<reference evidence="1" key="1">
    <citation type="submission" date="2023-01" db="EMBL/GenBank/DDBJ databases">
        <title>The diversity of Class Acidimicrobiia in South China Sea sediment environments and the proposal of Iamia marina sp. nov., a novel species of the genus Iamia.</title>
        <authorList>
            <person name="He Y."/>
            <person name="Tian X."/>
        </authorList>
    </citation>
    <scope>NUCLEOTIDE SEQUENCE</scope>
    <source>
        <strain evidence="1">DSM 19957</strain>
    </source>
</reference>
<dbReference type="KEGG" id="ima:PO878_18965"/>
<protein>
    <submittedName>
        <fullName evidence="1">Uncharacterized protein</fullName>
    </submittedName>
</protein>
<dbReference type="AlphaFoldDB" id="A0AAE9Y935"/>
<sequence length="57" mass="5771">MRNPLRRKSRWQRVAAPAVRLARGRGGKVATRTAGVAAAAAAAVAASAAATAARDES</sequence>
<dbReference type="EMBL" id="CP116942">
    <property type="protein sequence ID" value="WCO66584.1"/>
    <property type="molecule type" value="Genomic_DNA"/>
</dbReference>
<evidence type="ECO:0000313" key="2">
    <source>
        <dbReference type="Proteomes" id="UP001216390"/>
    </source>
</evidence>
<gene>
    <name evidence="1" type="ORF">PO878_18965</name>
</gene>
<organism evidence="1 2">
    <name type="scientific">Iamia majanohamensis</name>
    <dbReference type="NCBI Taxonomy" id="467976"/>
    <lineage>
        <taxon>Bacteria</taxon>
        <taxon>Bacillati</taxon>
        <taxon>Actinomycetota</taxon>
        <taxon>Acidimicrobiia</taxon>
        <taxon>Acidimicrobiales</taxon>
        <taxon>Iamiaceae</taxon>
        <taxon>Iamia</taxon>
    </lineage>
</organism>
<keyword evidence="2" id="KW-1185">Reference proteome</keyword>